<dbReference type="AlphaFoldDB" id="A0A8J3NN90"/>
<dbReference type="RefSeq" id="WP_203756755.1">
    <property type="nucleotide sequence ID" value="NZ_BONF01000058.1"/>
</dbReference>
<dbReference type="Pfam" id="PF22552">
    <property type="entry name" value="TY-Chap3"/>
    <property type="match status" value="1"/>
</dbReference>
<feature type="domain" description="TY-Chap N-terminal" evidence="1">
    <location>
        <begin position="33"/>
        <end position="144"/>
    </location>
</feature>
<dbReference type="InterPro" id="IPR054344">
    <property type="entry name" value="TY-Chap_N"/>
</dbReference>
<dbReference type="EMBL" id="BONF01000058">
    <property type="protein sequence ID" value="GIF86051.1"/>
    <property type="molecule type" value="Genomic_DNA"/>
</dbReference>
<accession>A0A8J3NN90</accession>
<name>A0A8J3NN90_9ACTN</name>
<evidence type="ECO:0000259" key="1">
    <source>
        <dbReference type="Pfam" id="PF22552"/>
    </source>
</evidence>
<protein>
    <recommendedName>
        <fullName evidence="1">TY-Chap N-terminal domain-containing protein</fullName>
    </recommendedName>
</protein>
<keyword evidence="3" id="KW-1185">Reference proteome</keyword>
<evidence type="ECO:0000313" key="3">
    <source>
        <dbReference type="Proteomes" id="UP000601223"/>
    </source>
</evidence>
<organism evidence="2 3">
    <name type="scientific">Catellatospora bangladeshensis</name>
    <dbReference type="NCBI Taxonomy" id="310355"/>
    <lineage>
        <taxon>Bacteria</taxon>
        <taxon>Bacillati</taxon>
        <taxon>Actinomycetota</taxon>
        <taxon>Actinomycetes</taxon>
        <taxon>Micromonosporales</taxon>
        <taxon>Micromonosporaceae</taxon>
        <taxon>Catellatospora</taxon>
    </lineage>
</organism>
<gene>
    <name evidence="2" type="ORF">Cba03nite_74000</name>
</gene>
<reference evidence="2 3" key="1">
    <citation type="submission" date="2021-01" db="EMBL/GenBank/DDBJ databases">
        <title>Whole genome shotgun sequence of Catellatospora bangladeshensis NBRC 107357.</title>
        <authorList>
            <person name="Komaki H."/>
            <person name="Tamura T."/>
        </authorList>
    </citation>
    <scope>NUCLEOTIDE SEQUENCE [LARGE SCALE GENOMIC DNA]</scope>
    <source>
        <strain evidence="2 3">NBRC 107357</strain>
    </source>
</reference>
<evidence type="ECO:0000313" key="2">
    <source>
        <dbReference type="EMBL" id="GIF86051.1"/>
    </source>
</evidence>
<sequence length="356" mass="38125">MNQLGEMQDIAAASTTVAALHREIAPEALGDEGWLAFAASIAAGTGCASLNDAVIIDIASGRFLQWVQNFDSITVNISDNDEQPLTVDQRTALADQGWQAPTRAEPTWNRDVRWQPSQDMFDMFAVLITVTLHVHLGVQSAAGLQIRAFNLGGGERYELPMSAIEYRRACADVSLRLADLRLHHSAAAFVMDKESITAALVVVDVMPADRRPTEHDSGAYFLDRIVLVEGGDPHLAIWSHVAPGGRAGSRLVPDHPPRPGRPLRAEQGNPIYIRYLLQHSAALAAALHADPALRERMSGLLASGRADAVRAMHIEASTGGSGIRITTMLLAPEKLDGASIALPGGDAPRLAATARP</sequence>
<proteinExistence type="predicted"/>
<dbReference type="Proteomes" id="UP000601223">
    <property type="component" value="Unassembled WGS sequence"/>
</dbReference>
<comment type="caution">
    <text evidence="2">The sequence shown here is derived from an EMBL/GenBank/DDBJ whole genome shotgun (WGS) entry which is preliminary data.</text>
</comment>